<proteinExistence type="predicted"/>
<sequence>MEGPVKDVERIAISNDTAIQIISDHCCAPTILIEVARAQQPERISDKLCSLIWASCSGSAASCGARWSGLSGRWPWCLLGGNAADVGHGLPSSWPKGKLITYLLYIMSGDQTLAPLARSGRNQPQLAALLSPYTVTSSDGTGVQLISCKLNGDNYLTWSRLMRISLRAKNKTLREPAEGEPNRALWVIANSTHQGSIDMRRDPGFKASTRELARDPIPTERTRDPISIPPGPQSVDFSQLGPALAPENFILSGPQHTTEPIITSPSHSSHRYGVPFGTCLCG</sequence>
<dbReference type="EMBL" id="PGOL01002388">
    <property type="protein sequence ID" value="PKI48421.1"/>
    <property type="molecule type" value="Genomic_DNA"/>
</dbReference>
<organism evidence="2 3">
    <name type="scientific">Punica granatum</name>
    <name type="common">Pomegranate</name>
    <dbReference type="NCBI Taxonomy" id="22663"/>
    <lineage>
        <taxon>Eukaryota</taxon>
        <taxon>Viridiplantae</taxon>
        <taxon>Streptophyta</taxon>
        <taxon>Embryophyta</taxon>
        <taxon>Tracheophyta</taxon>
        <taxon>Spermatophyta</taxon>
        <taxon>Magnoliopsida</taxon>
        <taxon>eudicotyledons</taxon>
        <taxon>Gunneridae</taxon>
        <taxon>Pentapetalae</taxon>
        <taxon>rosids</taxon>
        <taxon>malvids</taxon>
        <taxon>Myrtales</taxon>
        <taxon>Lythraceae</taxon>
        <taxon>Punica</taxon>
    </lineage>
</organism>
<reference evidence="2 3" key="1">
    <citation type="submission" date="2017-11" db="EMBL/GenBank/DDBJ databases">
        <title>De-novo sequencing of pomegranate (Punica granatum L.) genome.</title>
        <authorList>
            <person name="Akparov Z."/>
            <person name="Amiraslanov A."/>
            <person name="Hajiyeva S."/>
            <person name="Abbasov M."/>
            <person name="Kaur K."/>
            <person name="Hamwieh A."/>
            <person name="Solovyev V."/>
            <person name="Salamov A."/>
            <person name="Braich B."/>
            <person name="Kosarev P."/>
            <person name="Mahmoud A."/>
            <person name="Hajiyev E."/>
            <person name="Babayeva S."/>
            <person name="Izzatullayeva V."/>
            <person name="Mammadov A."/>
            <person name="Mammadov A."/>
            <person name="Sharifova S."/>
            <person name="Ojaghi J."/>
            <person name="Eynullazada K."/>
            <person name="Bayramov B."/>
            <person name="Abdulazimova A."/>
            <person name="Shahmuradov I."/>
        </authorList>
    </citation>
    <scope>NUCLEOTIDE SEQUENCE [LARGE SCALE GENOMIC DNA]</scope>
    <source>
        <strain evidence="3">cv. AG2017</strain>
        <tissue evidence="2">Leaf</tissue>
    </source>
</reference>
<evidence type="ECO:0000259" key="1">
    <source>
        <dbReference type="Pfam" id="PF14244"/>
    </source>
</evidence>
<evidence type="ECO:0000313" key="3">
    <source>
        <dbReference type="Proteomes" id="UP000233551"/>
    </source>
</evidence>
<feature type="domain" description="Retrotransposon Copia-like N-terminal" evidence="1">
    <location>
        <begin position="137"/>
        <end position="172"/>
    </location>
</feature>
<comment type="caution">
    <text evidence="2">The sequence shown here is derived from an EMBL/GenBank/DDBJ whole genome shotgun (WGS) entry which is preliminary data.</text>
</comment>
<dbReference type="Pfam" id="PF14244">
    <property type="entry name" value="Retrotran_gag_3"/>
    <property type="match status" value="1"/>
</dbReference>
<evidence type="ECO:0000313" key="2">
    <source>
        <dbReference type="EMBL" id="PKI48421.1"/>
    </source>
</evidence>
<accession>A0A2I0IWL9</accession>
<name>A0A2I0IWL9_PUNGR</name>
<gene>
    <name evidence="2" type="ORF">CRG98_031173</name>
</gene>
<dbReference type="InterPro" id="IPR029472">
    <property type="entry name" value="Copia-like_N"/>
</dbReference>
<keyword evidence="3" id="KW-1185">Reference proteome</keyword>
<protein>
    <recommendedName>
        <fullName evidence="1">Retrotransposon Copia-like N-terminal domain-containing protein</fullName>
    </recommendedName>
</protein>
<dbReference type="Proteomes" id="UP000233551">
    <property type="component" value="Unassembled WGS sequence"/>
</dbReference>
<dbReference type="AlphaFoldDB" id="A0A2I0IWL9"/>